<dbReference type="Pfam" id="PF01177">
    <property type="entry name" value="Asp_Glu_race"/>
    <property type="match status" value="1"/>
</dbReference>
<dbReference type="RefSeq" id="WP_386405324.1">
    <property type="nucleotide sequence ID" value="NZ_JBHTJH010000004.1"/>
</dbReference>
<comment type="caution">
    <text evidence="3">The sequence shown here is derived from an EMBL/GenBank/DDBJ whole genome shotgun (WGS) entry which is preliminary data.</text>
</comment>
<dbReference type="PANTHER" id="PTHR21198:SF7">
    <property type="entry name" value="ASPARTATE-GLUTAMATE RACEMASE FAMILY"/>
    <property type="match status" value="1"/>
</dbReference>
<dbReference type="EMBL" id="JBHTJH010000004">
    <property type="protein sequence ID" value="MFD0861741.1"/>
    <property type="molecule type" value="Genomic_DNA"/>
</dbReference>
<dbReference type="InterPro" id="IPR015942">
    <property type="entry name" value="Asp/Glu/hydantoin_racemase"/>
</dbReference>
<evidence type="ECO:0000313" key="3">
    <source>
        <dbReference type="EMBL" id="MFD0861741.1"/>
    </source>
</evidence>
<dbReference type="PROSITE" id="PS00924">
    <property type="entry name" value="ASP_GLU_RACEMASE_2"/>
    <property type="match status" value="1"/>
</dbReference>
<name>A0ABW3CVJ6_9FLAO</name>
<reference evidence="4" key="1">
    <citation type="journal article" date="2019" name="Int. J. Syst. Evol. Microbiol.">
        <title>The Global Catalogue of Microorganisms (GCM) 10K type strain sequencing project: providing services to taxonomists for standard genome sequencing and annotation.</title>
        <authorList>
            <consortium name="The Broad Institute Genomics Platform"/>
            <consortium name="The Broad Institute Genome Sequencing Center for Infectious Disease"/>
            <person name="Wu L."/>
            <person name="Ma J."/>
        </authorList>
    </citation>
    <scope>NUCLEOTIDE SEQUENCE [LARGE SCALE GENOMIC DNA]</scope>
    <source>
        <strain evidence="4">CCUG 62952</strain>
    </source>
</reference>
<dbReference type="Proteomes" id="UP001596978">
    <property type="component" value="Unassembled WGS sequence"/>
</dbReference>
<evidence type="ECO:0000256" key="2">
    <source>
        <dbReference type="ARBA" id="ARBA00023235"/>
    </source>
</evidence>
<proteinExistence type="inferred from homology"/>
<evidence type="ECO:0000313" key="4">
    <source>
        <dbReference type="Proteomes" id="UP001596978"/>
    </source>
</evidence>
<gene>
    <name evidence="3" type="ORF">ACFQ1M_05950</name>
</gene>
<dbReference type="PANTHER" id="PTHR21198">
    <property type="entry name" value="GLUTAMATE RACEMASE"/>
    <property type="match status" value="1"/>
</dbReference>
<dbReference type="SUPFAM" id="SSF53681">
    <property type="entry name" value="Aspartate/glutamate racemase"/>
    <property type="match status" value="2"/>
</dbReference>
<dbReference type="Gene3D" id="3.40.50.1860">
    <property type="match status" value="2"/>
</dbReference>
<dbReference type="NCBIfam" id="TIGR00035">
    <property type="entry name" value="asp_race"/>
    <property type="match status" value="1"/>
</dbReference>
<sequence length="234" mass="25920">MQTIGLIGGITWQSTILYYQILNELAAKRLGGKHSAKCIIYSVQFEEVAKLQSEGRWDLLNDMMAETAKNLEAAGAEQLIICANTMHLCIGAIREAVGLPVIHIAEVTAREIKSKGLKKVALLGTKYTMEKEFFKDVLKNFGIAAIIPEEKDRAEIHRVIYDELSKGRILKSSKDFYIKIIENLIDQGAEGVILGCTEIPLLIQDDDISKPTFNTTLIHATAAFKEAIKGKTLT</sequence>
<evidence type="ECO:0000256" key="1">
    <source>
        <dbReference type="ARBA" id="ARBA00007847"/>
    </source>
</evidence>
<keyword evidence="4" id="KW-1185">Reference proteome</keyword>
<accession>A0ABW3CVJ6</accession>
<keyword evidence="2" id="KW-0413">Isomerase</keyword>
<dbReference type="InterPro" id="IPR001920">
    <property type="entry name" value="Asp/Glu_race"/>
</dbReference>
<dbReference type="InterPro" id="IPR004380">
    <property type="entry name" value="Asp_race"/>
</dbReference>
<dbReference type="InterPro" id="IPR033134">
    <property type="entry name" value="Asp/Glu_racemase_AS_2"/>
</dbReference>
<comment type="similarity">
    <text evidence="1">Belongs to the aspartate/glutamate racemases family.</text>
</comment>
<protein>
    <submittedName>
        <fullName evidence="3">Aspartate/glutamate racemase family protein</fullName>
    </submittedName>
</protein>
<organism evidence="3 4">
    <name type="scientific">Sungkyunkwania multivorans</name>
    <dbReference type="NCBI Taxonomy" id="1173618"/>
    <lineage>
        <taxon>Bacteria</taxon>
        <taxon>Pseudomonadati</taxon>
        <taxon>Bacteroidota</taxon>
        <taxon>Flavobacteriia</taxon>
        <taxon>Flavobacteriales</taxon>
        <taxon>Flavobacteriaceae</taxon>
        <taxon>Sungkyunkwania</taxon>
    </lineage>
</organism>